<proteinExistence type="predicted"/>
<evidence type="ECO:0000256" key="1">
    <source>
        <dbReference type="SAM" id="Coils"/>
    </source>
</evidence>
<organism evidence="3 4">
    <name type="scientific">Ramlibacter terrae</name>
    <dbReference type="NCBI Taxonomy" id="2732511"/>
    <lineage>
        <taxon>Bacteria</taxon>
        <taxon>Pseudomonadati</taxon>
        <taxon>Pseudomonadota</taxon>
        <taxon>Betaproteobacteria</taxon>
        <taxon>Burkholderiales</taxon>
        <taxon>Comamonadaceae</taxon>
        <taxon>Ramlibacter</taxon>
    </lineage>
</organism>
<dbReference type="Proteomes" id="UP000500826">
    <property type="component" value="Chromosome"/>
</dbReference>
<sequence>MSFLHQLKNQASALQTQRSALDEQLEAKSAQVETACATVLSYLQDPARQLSVIEPESAPFSLDGKTPWPPMKQVDFRVDARRKMIRDREVFDYIAMGWRIEPKMGVPVCGVVRCELPDRAAARRVAAGDGPGQARPPRSAPPREGFAAGSALRVRHPDARLGHGAGRPRQGAAALPPPQHQRLRDGDGHRPAQRVDQSALDELAKRIVAQPDRFV</sequence>
<keyword evidence="1" id="KW-0175">Coiled coil</keyword>
<keyword evidence="4" id="KW-1185">Reference proteome</keyword>
<evidence type="ECO:0000256" key="2">
    <source>
        <dbReference type="SAM" id="MobiDB-lite"/>
    </source>
</evidence>
<evidence type="ECO:0000313" key="3">
    <source>
        <dbReference type="EMBL" id="QJW85221.1"/>
    </source>
</evidence>
<protein>
    <submittedName>
        <fullName evidence="3">Uncharacterized protein</fullName>
    </submittedName>
</protein>
<accession>A0ABX6P7X1</accession>
<evidence type="ECO:0000313" key="4">
    <source>
        <dbReference type="Proteomes" id="UP000500826"/>
    </source>
</evidence>
<reference evidence="3 4" key="2">
    <citation type="submission" date="2020-05" db="EMBL/GenBank/DDBJ databases">
        <authorList>
            <person name="Khan S.A."/>
            <person name="Jeon C.O."/>
            <person name="Chun B.H."/>
        </authorList>
    </citation>
    <scope>NUCLEOTIDE SEQUENCE [LARGE SCALE GENOMIC DNA]</scope>
    <source>
        <strain evidence="3 4">H242</strain>
    </source>
</reference>
<reference evidence="3 4" key="1">
    <citation type="submission" date="2020-05" db="EMBL/GenBank/DDBJ databases">
        <title>Ramlibacter rhizophilus sp. nov., isolated from rhizosphere soil of national flower Mugunghwa from South Korea.</title>
        <authorList>
            <person name="Zheng-Fei Y."/>
            <person name="Huan T."/>
        </authorList>
    </citation>
    <scope>NUCLEOTIDE SEQUENCE [LARGE SCALE GENOMIC DNA]</scope>
    <source>
        <strain evidence="3 4">H242</strain>
    </source>
</reference>
<feature type="coiled-coil region" evidence="1">
    <location>
        <begin position="4"/>
        <end position="31"/>
    </location>
</feature>
<gene>
    <name evidence="3" type="ORF">HK414_22780</name>
</gene>
<feature type="region of interest" description="Disordered" evidence="2">
    <location>
        <begin position="159"/>
        <end position="199"/>
    </location>
</feature>
<name>A0ABX6P7X1_9BURK</name>
<dbReference type="EMBL" id="CP053418">
    <property type="protein sequence ID" value="QJW85221.1"/>
    <property type="molecule type" value="Genomic_DNA"/>
</dbReference>
<feature type="region of interest" description="Disordered" evidence="2">
    <location>
        <begin position="124"/>
        <end position="146"/>
    </location>
</feature>